<dbReference type="RefSeq" id="WP_120403885.1">
    <property type="nucleotide sequence ID" value="NZ_RAXV01000065.1"/>
</dbReference>
<keyword evidence="2" id="KW-1185">Reference proteome</keyword>
<reference evidence="1 2" key="1">
    <citation type="submission" date="2018-09" db="EMBL/GenBank/DDBJ databases">
        <title>The draft genome of Acinetobacter spp. strains.</title>
        <authorList>
            <person name="Qin J."/>
            <person name="Feng Y."/>
            <person name="Zong Z."/>
        </authorList>
    </citation>
    <scope>NUCLEOTIDE SEQUENCE [LARGE SCALE GENOMIC DNA]</scope>
    <source>
        <strain evidence="1 2">WCHAc060012</strain>
    </source>
</reference>
<feature type="non-terminal residue" evidence="1">
    <location>
        <position position="1"/>
    </location>
</feature>
<protein>
    <submittedName>
        <fullName evidence="1">Uncharacterized protein</fullName>
    </submittedName>
</protein>
<organism evidence="1 2">
    <name type="scientific">Acinetobacter tianfuensis</name>
    <dbReference type="NCBI Taxonomy" id="2419603"/>
    <lineage>
        <taxon>Bacteria</taxon>
        <taxon>Pseudomonadati</taxon>
        <taxon>Pseudomonadota</taxon>
        <taxon>Gammaproteobacteria</taxon>
        <taxon>Moraxellales</taxon>
        <taxon>Moraxellaceae</taxon>
        <taxon>Acinetobacter</taxon>
    </lineage>
</organism>
<dbReference type="Proteomes" id="UP000282388">
    <property type="component" value="Unassembled WGS sequence"/>
</dbReference>
<sequence>LFDVFLPIIQENTIKNWTSNDFWLKIRLSDKDRNRFNRQRMYRILRKLVESGFLEKKINYSNHKFSRFNETEKTIKLKNLEKSNTDFSNMVLEESKIYEEISFLEKQTEKYFQLEKNFPSLSRKISYEKSKCLSKITELKAYRSALRSVIEAI</sequence>
<evidence type="ECO:0000313" key="1">
    <source>
        <dbReference type="EMBL" id="RKG29091.1"/>
    </source>
</evidence>
<gene>
    <name evidence="1" type="ORF">D7V32_16600</name>
</gene>
<accession>A0A3A8EJL6</accession>
<proteinExistence type="predicted"/>
<dbReference type="AlphaFoldDB" id="A0A3A8EJL6"/>
<name>A0A3A8EJL6_9GAMM</name>
<comment type="caution">
    <text evidence="1">The sequence shown here is derived from an EMBL/GenBank/DDBJ whole genome shotgun (WGS) entry which is preliminary data.</text>
</comment>
<evidence type="ECO:0000313" key="2">
    <source>
        <dbReference type="Proteomes" id="UP000282388"/>
    </source>
</evidence>
<dbReference type="OrthoDB" id="6688191at2"/>
<dbReference type="EMBL" id="RAXV01000065">
    <property type="protein sequence ID" value="RKG29091.1"/>
    <property type="molecule type" value="Genomic_DNA"/>
</dbReference>